<feature type="region of interest" description="Disordered" evidence="1">
    <location>
        <begin position="30"/>
        <end position="51"/>
    </location>
</feature>
<dbReference type="AlphaFoldDB" id="A0A6J4NUK6"/>
<feature type="region of interest" description="Disordered" evidence="1">
    <location>
        <begin position="87"/>
        <end position="135"/>
    </location>
</feature>
<feature type="region of interest" description="Disordered" evidence="1">
    <location>
        <begin position="277"/>
        <end position="335"/>
    </location>
</feature>
<protein>
    <recommendedName>
        <fullName evidence="4">Zinc-ribbon domain-containing protein</fullName>
    </recommendedName>
</protein>
<accession>A0A6J4NUK6</accession>
<keyword evidence="2" id="KW-0812">Transmembrane</keyword>
<evidence type="ECO:0000313" key="3">
    <source>
        <dbReference type="EMBL" id="CAA9398623.1"/>
    </source>
</evidence>
<reference evidence="3" key="1">
    <citation type="submission" date="2020-02" db="EMBL/GenBank/DDBJ databases">
        <authorList>
            <person name="Meier V. D."/>
        </authorList>
    </citation>
    <scope>NUCLEOTIDE SEQUENCE</scope>
    <source>
        <strain evidence="3">AVDCRST_MAG93</strain>
    </source>
</reference>
<sequence>MYCAQCGSIAHTEDRFCGTCGAEIPSDAQAAAPTEEIPTQVHAPQGIPTRSGNRKRVLTIAVGALLVLLAGTGAVAYAAFGPSMDPLRGSGSRPSDAEENPPAQEEPAEDTSPESTSTASVSPDDPPDPAFDGLLPTLKQRTTTAPIMLPAELPSVLKNVAIDRDLEGDLYGIAFFRKPTENVVEGWGKTEVYGTLQAAPENRSRSNEYFEATSVETIELPDGAEATLRRMEPVKEQVGTQGPFWEGRFEEGNHAYTLTLLDDTSREMAAQVLSTMVEVPQEEGSSKERTTPYTPSNPEPPAKSERTSGSEKSPPTQRSRSDLETEAEEAAGDYYRAAGSEDWEYTYDNLDSQTQALFSREEWRKKNQWYADNSPAIYYISSVDLDESS</sequence>
<keyword evidence="2" id="KW-1133">Transmembrane helix</keyword>
<evidence type="ECO:0000256" key="2">
    <source>
        <dbReference type="SAM" id="Phobius"/>
    </source>
</evidence>
<gene>
    <name evidence="3" type="ORF">AVDCRST_MAG93-10109</name>
</gene>
<feature type="transmembrane region" description="Helical" evidence="2">
    <location>
        <begin position="57"/>
        <end position="80"/>
    </location>
</feature>
<name>A0A6J4NUK6_9CHLR</name>
<keyword evidence="2" id="KW-0472">Membrane</keyword>
<evidence type="ECO:0000256" key="1">
    <source>
        <dbReference type="SAM" id="MobiDB-lite"/>
    </source>
</evidence>
<proteinExistence type="predicted"/>
<dbReference type="EMBL" id="CADCTR010003393">
    <property type="protein sequence ID" value="CAA9398623.1"/>
    <property type="molecule type" value="Genomic_DNA"/>
</dbReference>
<evidence type="ECO:0008006" key="4">
    <source>
        <dbReference type="Google" id="ProtNLM"/>
    </source>
</evidence>
<feature type="non-terminal residue" evidence="3">
    <location>
        <position position="389"/>
    </location>
</feature>
<organism evidence="3">
    <name type="scientific">uncultured Chloroflexia bacterium</name>
    <dbReference type="NCBI Taxonomy" id="1672391"/>
    <lineage>
        <taxon>Bacteria</taxon>
        <taxon>Bacillati</taxon>
        <taxon>Chloroflexota</taxon>
        <taxon>Chloroflexia</taxon>
        <taxon>environmental samples</taxon>
    </lineage>
</organism>